<sequence>MASVVSEVLALLVLLPVLVLMLVLVLVLVLVVCIIVVVAVVVEQDTSDQMALLVEAMAPTKLGPISETGGAFAAIRSDGSVVTWRHAGFGGDSSAVQEQLRHVQQIQASHGAFAAIRSDGSVVTWGPADYGGDSSAVQDRLRDV</sequence>
<protein>
    <recommendedName>
        <fullName evidence="4">E3 ubiquitin-protein ligase HERC2</fullName>
    </recommendedName>
</protein>
<evidence type="ECO:0000256" key="1">
    <source>
        <dbReference type="SAM" id="Phobius"/>
    </source>
</evidence>
<evidence type="ECO:0000313" key="3">
    <source>
        <dbReference type="Proteomes" id="UP000186817"/>
    </source>
</evidence>
<dbReference type="EMBL" id="LSRX01000525">
    <property type="protein sequence ID" value="OLP94845.1"/>
    <property type="molecule type" value="Genomic_DNA"/>
</dbReference>
<dbReference type="Proteomes" id="UP000186817">
    <property type="component" value="Unassembled WGS sequence"/>
</dbReference>
<gene>
    <name evidence="2" type="ORF">AK812_SmicGene23079</name>
</gene>
<organism evidence="2 3">
    <name type="scientific">Symbiodinium microadriaticum</name>
    <name type="common">Dinoflagellate</name>
    <name type="synonym">Zooxanthella microadriatica</name>
    <dbReference type="NCBI Taxonomy" id="2951"/>
    <lineage>
        <taxon>Eukaryota</taxon>
        <taxon>Sar</taxon>
        <taxon>Alveolata</taxon>
        <taxon>Dinophyceae</taxon>
        <taxon>Suessiales</taxon>
        <taxon>Symbiodiniaceae</taxon>
        <taxon>Symbiodinium</taxon>
    </lineage>
</organism>
<reference evidence="2 3" key="1">
    <citation type="submission" date="2016-02" db="EMBL/GenBank/DDBJ databases">
        <title>Genome analysis of coral dinoflagellate symbionts highlights evolutionary adaptations to a symbiotic lifestyle.</title>
        <authorList>
            <person name="Aranda M."/>
            <person name="Li Y."/>
            <person name="Liew Y.J."/>
            <person name="Baumgarten S."/>
            <person name="Simakov O."/>
            <person name="Wilson M."/>
            <person name="Piel J."/>
            <person name="Ashoor H."/>
            <person name="Bougouffa S."/>
            <person name="Bajic V.B."/>
            <person name="Ryu T."/>
            <person name="Ravasi T."/>
            <person name="Bayer T."/>
            <person name="Micklem G."/>
            <person name="Kim H."/>
            <person name="Bhak J."/>
            <person name="Lajeunesse T.C."/>
            <person name="Voolstra C.R."/>
        </authorList>
    </citation>
    <scope>NUCLEOTIDE SEQUENCE [LARGE SCALE GENOMIC DNA]</scope>
    <source>
        <strain evidence="2 3">CCMP2467</strain>
    </source>
</reference>
<feature type="transmembrane region" description="Helical" evidence="1">
    <location>
        <begin position="12"/>
        <end position="42"/>
    </location>
</feature>
<dbReference type="OrthoDB" id="408724at2759"/>
<dbReference type="AlphaFoldDB" id="A0A1Q9DI59"/>
<evidence type="ECO:0008006" key="4">
    <source>
        <dbReference type="Google" id="ProtNLM"/>
    </source>
</evidence>
<keyword evidence="1" id="KW-1133">Transmembrane helix</keyword>
<proteinExistence type="predicted"/>
<dbReference type="SUPFAM" id="SSF50985">
    <property type="entry name" value="RCC1/BLIP-II"/>
    <property type="match status" value="1"/>
</dbReference>
<dbReference type="InterPro" id="IPR009091">
    <property type="entry name" value="RCC1/BLIP-II"/>
</dbReference>
<keyword evidence="1" id="KW-0812">Transmembrane</keyword>
<accession>A0A1Q9DI59</accession>
<name>A0A1Q9DI59_SYMMI</name>
<evidence type="ECO:0000313" key="2">
    <source>
        <dbReference type="EMBL" id="OLP94845.1"/>
    </source>
</evidence>
<keyword evidence="3" id="KW-1185">Reference proteome</keyword>
<keyword evidence="1" id="KW-0472">Membrane</keyword>
<comment type="caution">
    <text evidence="2">The sequence shown here is derived from an EMBL/GenBank/DDBJ whole genome shotgun (WGS) entry which is preliminary data.</text>
</comment>
<dbReference type="Gene3D" id="2.130.10.30">
    <property type="entry name" value="Regulator of chromosome condensation 1/beta-lactamase-inhibitor protein II"/>
    <property type="match status" value="1"/>
</dbReference>